<dbReference type="Pfam" id="PF01648">
    <property type="entry name" value="ACPS"/>
    <property type="match status" value="1"/>
</dbReference>
<dbReference type="OrthoDB" id="26719at2759"/>
<comment type="catalytic activity">
    <reaction evidence="8">
        <text>apo-[ACP] + acetyl-CoA = acetyl-[ACP] + adenosine 3',5'-bisphosphate + H(+)</text>
        <dbReference type="Rhea" id="RHEA:46564"/>
        <dbReference type="Rhea" id="RHEA-COMP:9621"/>
        <dbReference type="Rhea" id="RHEA-COMP:9690"/>
        <dbReference type="ChEBI" id="CHEBI:15378"/>
        <dbReference type="ChEBI" id="CHEBI:29999"/>
        <dbReference type="ChEBI" id="CHEBI:57288"/>
        <dbReference type="ChEBI" id="CHEBI:58343"/>
        <dbReference type="ChEBI" id="CHEBI:78446"/>
    </reaction>
    <physiologicalReaction direction="left-to-right" evidence="8">
        <dbReference type="Rhea" id="RHEA:46565"/>
    </physiologicalReaction>
</comment>
<evidence type="ECO:0000256" key="8">
    <source>
        <dbReference type="ARBA" id="ARBA00048794"/>
    </source>
</evidence>
<dbReference type="GO" id="GO:0019878">
    <property type="term" value="P:lysine biosynthetic process via aminoadipic acid"/>
    <property type="evidence" value="ECO:0007669"/>
    <property type="project" value="TreeGrafter"/>
</dbReference>
<evidence type="ECO:0000256" key="1">
    <source>
        <dbReference type="ARBA" id="ARBA00006195"/>
    </source>
</evidence>
<dbReference type="OMA" id="WVFEESL"/>
<dbReference type="PANTHER" id="PTHR12215">
    <property type="entry name" value="PHOSPHOPANTETHEINE TRANSFERASE"/>
    <property type="match status" value="1"/>
</dbReference>
<evidence type="ECO:0000313" key="11">
    <source>
        <dbReference type="EnsemblMetazoa" id="G26187.3:cds"/>
    </source>
</evidence>
<keyword evidence="12" id="KW-1185">Reference proteome</keyword>
<dbReference type="EnsemblMetazoa" id="G26187.3">
    <property type="protein sequence ID" value="G26187.3:cds"/>
    <property type="gene ID" value="G26187"/>
</dbReference>
<accession>A0A8W8L2X6</accession>
<evidence type="ECO:0000256" key="7">
    <source>
        <dbReference type="ARBA" id="ARBA00048641"/>
    </source>
</evidence>
<feature type="domain" description="4'-phosphopantetheinyl transferase N-terminal" evidence="10">
    <location>
        <begin position="10"/>
        <end position="103"/>
    </location>
</feature>
<dbReference type="EnsemblMetazoa" id="G26187.1">
    <property type="protein sequence ID" value="G26187.1:cds"/>
    <property type="gene ID" value="G26187"/>
</dbReference>
<sequence>MIKWAFSFRTWQPTRSEWMFCGQCIQSEEKDRIQRFVFKKDAKAAMIGRLLIRKAIADCLHIPCTEIKLGRTERGKPFLVNSGQEDFSFNVSHHGDYAVLAATKDGLVGVDVMKYEVKTSVPNFFHTMRRQFTDSEWIQIRKSAEESEQLKTFYRLWCLKESYVKALGTGIGYDLSKLNFEFKMDFLQENKVTTDTKLRVHEEDLSEWTFEEHSLDNHCIVVAKNQKTQSSSGNETDENPCSFKLLSLEDLLEKASPISDPDERFWENFHLKDEAPQIKQKNSE</sequence>
<dbReference type="Proteomes" id="UP000005408">
    <property type="component" value="Unassembled WGS sequence"/>
</dbReference>
<comment type="similarity">
    <text evidence="1">Belongs to the P-Pant transferase superfamily. AcpS family.</text>
</comment>
<name>A0A8W8L2X6_MAGGI</name>
<evidence type="ECO:0000259" key="10">
    <source>
        <dbReference type="Pfam" id="PF22624"/>
    </source>
</evidence>
<dbReference type="SUPFAM" id="SSF56214">
    <property type="entry name" value="4'-phosphopantetheinyl transferase"/>
    <property type="match status" value="2"/>
</dbReference>
<dbReference type="InterPro" id="IPR008278">
    <property type="entry name" value="4-PPantetheinyl_Trfase_dom"/>
</dbReference>
<dbReference type="GO" id="GO:0005829">
    <property type="term" value="C:cytosol"/>
    <property type="evidence" value="ECO:0007669"/>
    <property type="project" value="TreeGrafter"/>
</dbReference>
<evidence type="ECO:0000256" key="3">
    <source>
        <dbReference type="ARBA" id="ARBA00016301"/>
    </source>
</evidence>
<protein>
    <recommendedName>
        <fullName evidence="3">L-aminoadipate-semialdehyde dehydrogenase-phosphopantetheinyl transferase</fullName>
        <ecNumber evidence="2">2.7.8.7</ecNumber>
    </recommendedName>
    <alternativeName>
        <fullName evidence="5">4'-phosphopantetheinyl transferase</fullName>
    </alternativeName>
    <alternativeName>
        <fullName evidence="6">Alpha-aminoadipic semialdehyde dehydrogenase-phosphopantetheinyl transferase</fullName>
    </alternativeName>
</protein>
<proteinExistence type="inferred from homology"/>
<dbReference type="InterPro" id="IPR037143">
    <property type="entry name" value="4-PPantetheinyl_Trfase_dom_sf"/>
</dbReference>
<evidence type="ECO:0000313" key="12">
    <source>
        <dbReference type="Proteomes" id="UP000005408"/>
    </source>
</evidence>
<reference evidence="11" key="1">
    <citation type="submission" date="2022-08" db="UniProtKB">
        <authorList>
            <consortium name="EnsemblMetazoa"/>
        </authorList>
    </citation>
    <scope>IDENTIFICATION</scope>
    <source>
        <strain evidence="11">05x7-T-G4-1.051#20</strain>
    </source>
</reference>
<evidence type="ECO:0000256" key="4">
    <source>
        <dbReference type="ARBA" id="ARBA00022679"/>
    </source>
</evidence>
<dbReference type="InterPro" id="IPR055066">
    <property type="entry name" value="AASDHPPT_N"/>
</dbReference>
<feature type="domain" description="4'-phosphopantetheinyl transferase" evidence="9">
    <location>
        <begin position="108"/>
        <end position="222"/>
    </location>
</feature>
<dbReference type="Pfam" id="PF22624">
    <property type="entry name" value="AASDHPPT_N"/>
    <property type="match status" value="1"/>
</dbReference>
<dbReference type="EC" id="2.7.8.7" evidence="2"/>
<evidence type="ECO:0000259" key="9">
    <source>
        <dbReference type="Pfam" id="PF01648"/>
    </source>
</evidence>
<dbReference type="PANTHER" id="PTHR12215:SF10">
    <property type="entry name" value="L-AMINOADIPATE-SEMIALDEHYDE DEHYDROGENASE-PHOSPHOPANTETHEINYL TRANSFERASE"/>
    <property type="match status" value="1"/>
</dbReference>
<dbReference type="AlphaFoldDB" id="A0A8W8L2X6"/>
<dbReference type="InterPro" id="IPR050559">
    <property type="entry name" value="P-Pant_transferase_sf"/>
</dbReference>
<comment type="catalytic activity">
    <reaction evidence="7">
        <text>apo-[ACP] + CoA = holo-[ACP] + adenosine 3',5'-bisphosphate + H(+)</text>
        <dbReference type="Rhea" id="RHEA:12068"/>
        <dbReference type="Rhea" id="RHEA-COMP:9685"/>
        <dbReference type="Rhea" id="RHEA-COMP:9690"/>
        <dbReference type="ChEBI" id="CHEBI:15378"/>
        <dbReference type="ChEBI" id="CHEBI:29999"/>
        <dbReference type="ChEBI" id="CHEBI:57287"/>
        <dbReference type="ChEBI" id="CHEBI:58343"/>
        <dbReference type="ChEBI" id="CHEBI:64479"/>
        <dbReference type="EC" id="2.7.8.7"/>
    </reaction>
    <physiologicalReaction direction="left-to-right" evidence="7">
        <dbReference type="Rhea" id="RHEA:12069"/>
    </physiologicalReaction>
</comment>
<keyword evidence="4" id="KW-0808">Transferase</keyword>
<dbReference type="Gene3D" id="3.90.470.20">
    <property type="entry name" value="4'-phosphopantetheinyl transferase domain"/>
    <property type="match status" value="2"/>
</dbReference>
<evidence type="ECO:0000256" key="5">
    <source>
        <dbReference type="ARBA" id="ARBA00030484"/>
    </source>
</evidence>
<evidence type="ECO:0000256" key="2">
    <source>
        <dbReference type="ARBA" id="ARBA00013172"/>
    </source>
</evidence>
<dbReference type="GO" id="GO:0000287">
    <property type="term" value="F:magnesium ion binding"/>
    <property type="evidence" value="ECO:0007669"/>
    <property type="project" value="InterPro"/>
</dbReference>
<dbReference type="GO" id="GO:0008897">
    <property type="term" value="F:holo-[acyl-carrier-protein] synthase activity"/>
    <property type="evidence" value="ECO:0007669"/>
    <property type="project" value="UniProtKB-EC"/>
</dbReference>
<dbReference type="EnsemblMetazoa" id="G26187.2">
    <property type="protein sequence ID" value="G26187.2:cds"/>
    <property type="gene ID" value="G26187"/>
</dbReference>
<evidence type="ECO:0000256" key="6">
    <source>
        <dbReference type="ARBA" id="ARBA00033443"/>
    </source>
</evidence>
<organism evidence="11 12">
    <name type="scientific">Magallana gigas</name>
    <name type="common">Pacific oyster</name>
    <name type="synonym">Crassostrea gigas</name>
    <dbReference type="NCBI Taxonomy" id="29159"/>
    <lineage>
        <taxon>Eukaryota</taxon>
        <taxon>Metazoa</taxon>
        <taxon>Spiralia</taxon>
        <taxon>Lophotrochozoa</taxon>
        <taxon>Mollusca</taxon>
        <taxon>Bivalvia</taxon>
        <taxon>Autobranchia</taxon>
        <taxon>Pteriomorphia</taxon>
        <taxon>Ostreida</taxon>
        <taxon>Ostreoidea</taxon>
        <taxon>Ostreidae</taxon>
        <taxon>Magallana</taxon>
    </lineage>
</organism>
<dbReference type="FunFam" id="3.90.470.20:FF:000003">
    <property type="entry name" value="L-aminoadipate-semialdehyde dehydrogenase-phosphopantetheinyl transferase"/>
    <property type="match status" value="1"/>
</dbReference>